<sequence length="174" mass="19307">MPLRVEIALDTRKRRQTLSEELRSNILMGLEEDSVDLRGAVRSAVLEPDVAALEKGLDTVVGPRGVKLSGGQQRRAAAARMFVRDPELLIFDDLSSGLDVETEQILWERLSDRPNSTVLAVSNRREALRRADHIVVLKEGRVDDEGTLNHLLLASAEMQRLWAGDIESPDSASE</sequence>
<dbReference type="InterPro" id="IPR027417">
    <property type="entry name" value="P-loop_NTPase"/>
</dbReference>
<keyword evidence="3" id="KW-1185">Reference proteome</keyword>
<dbReference type="AlphaFoldDB" id="A0AA35S948"/>
<gene>
    <name evidence="2" type="ORF">GBAR_LOCUS14081</name>
</gene>
<dbReference type="GO" id="GO:0016887">
    <property type="term" value="F:ATP hydrolysis activity"/>
    <property type="evidence" value="ECO:0007669"/>
    <property type="project" value="InterPro"/>
</dbReference>
<dbReference type="Gene3D" id="3.40.50.300">
    <property type="entry name" value="P-loop containing nucleotide triphosphate hydrolases"/>
    <property type="match status" value="1"/>
</dbReference>
<comment type="caution">
    <text evidence="2">The sequence shown here is derived from an EMBL/GenBank/DDBJ whole genome shotgun (WGS) entry which is preliminary data.</text>
</comment>
<protein>
    <submittedName>
        <fullName evidence="2">Uncharacterized ABC transporter ATP-binding protein YwjA</fullName>
    </submittedName>
</protein>
<keyword evidence="2" id="KW-0547">Nucleotide-binding</keyword>
<dbReference type="EMBL" id="CASHTH010002063">
    <property type="protein sequence ID" value="CAI8024216.1"/>
    <property type="molecule type" value="Genomic_DNA"/>
</dbReference>
<dbReference type="GO" id="GO:0005524">
    <property type="term" value="F:ATP binding"/>
    <property type="evidence" value="ECO:0007669"/>
    <property type="project" value="UniProtKB-KW"/>
</dbReference>
<accession>A0AA35S948</accession>
<proteinExistence type="predicted"/>
<evidence type="ECO:0000313" key="3">
    <source>
        <dbReference type="Proteomes" id="UP001174909"/>
    </source>
</evidence>
<organism evidence="2 3">
    <name type="scientific">Geodia barretti</name>
    <name type="common">Barrett's horny sponge</name>
    <dbReference type="NCBI Taxonomy" id="519541"/>
    <lineage>
        <taxon>Eukaryota</taxon>
        <taxon>Metazoa</taxon>
        <taxon>Porifera</taxon>
        <taxon>Demospongiae</taxon>
        <taxon>Heteroscleromorpha</taxon>
        <taxon>Tetractinellida</taxon>
        <taxon>Astrophorina</taxon>
        <taxon>Geodiidae</taxon>
        <taxon>Geodia</taxon>
    </lineage>
</organism>
<dbReference type="PANTHER" id="PTHR43394:SF1">
    <property type="entry name" value="ATP-BINDING CASSETTE SUB-FAMILY B MEMBER 10, MITOCHONDRIAL"/>
    <property type="match status" value="1"/>
</dbReference>
<dbReference type="InterPro" id="IPR039421">
    <property type="entry name" value="Type_1_exporter"/>
</dbReference>
<evidence type="ECO:0000313" key="2">
    <source>
        <dbReference type="EMBL" id="CAI8024216.1"/>
    </source>
</evidence>
<dbReference type="InterPro" id="IPR003439">
    <property type="entry name" value="ABC_transporter-like_ATP-bd"/>
</dbReference>
<reference evidence="2" key="1">
    <citation type="submission" date="2023-03" db="EMBL/GenBank/DDBJ databases">
        <authorList>
            <person name="Steffen K."/>
            <person name="Cardenas P."/>
        </authorList>
    </citation>
    <scope>NUCLEOTIDE SEQUENCE</scope>
</reference>
<dbReference type="PANTHER" id="PTHR43394">
    <property type="entry name" value="ATP-DEPENDENT PERMEASE MDL1, MITOCHONDRIAL"/>
    <property type="match status" value="1"/>
</dbReference>
<evidence type="ECO:0000259" key="1">
    <source>
        <dbReference type="Pfam" id="PF00005"/>
    </source>
</evidence>
<feature type="domain" description="ABC transporter" evidence="1">
    <location>
        <begin position="55"/>
        <end position="93"/>
    </location>
</feature>
<keyword evidence="2" id="KW-0067">ATP-binding</keyword>
<name>A0AA35S948_GEOBA</name>
<dbReference type="SUPFAM" id="SSF52540">
    <property type="entry name" value="P-loop containing nucleoside triphosphate hydrolases"/>
    <property type="match status" value="1"/>
</dbReference>
<dbReference type="Proteomes" id="UP001174909">
    <property type="component" value="Unassembled WGS sequence"/>
</dbReference>
<dbReference type="GO" id="GO:0015421">
    <property type="term" value="F:ABC-type oligopeptide transporter activity"/>
    <property type="evidence" value="ECO:0007669"/>
    <property type="project" value="TreeGrafter"/>
</dbReference>
<dbReference type="Pfam" id="PF00005">
    <property type="entry name" value="ABC_tran"/>
    <property type="match status" value="1"/>
</dbReference>